<evidence type="ECO:0000313" key="3">
    <source>
        <dbReference type="EMBL" id="KAG1779074.1"/>
    </source>
</evidence>
<dbReference type="InterPro" id="IPR011990">
    <property type="entry name" value="TPR-like_helical_dom_sf"/>
</dbReference>
<dbReference type="SMART" id="SM00028">
    <property type="entry name" value="TPR"/>
    <property type="match status" value="3"/>
</dbReference>
<dbReference type="InterPro" id="IPR047150">
    <property type="entry name" value="SGT"/>
</dbReference>
<comment type="caution">
    <text evidence="3">The sequence shown here is derived from an EMBL/GenBank/DDBJ whole genome shotgun (WGS) entry which is preliminary data.</text>
</comment>
<dbReference type="OrthoDB" id="2423701at2759"/>
<dbReference type="GO" id="GO:0016020">
    <property type="term" value="C:membrane"/>
    <property type="evidence" value="ECO:0007669"/>
    <property type="project" value="TreeGrafter"/>
</dbReference>
<keyword evidence="4" id="KW-1185">Reference proteome</keyword>
<dbReference type="SUPFAM" id="SSF48452">
    <property type="entry name" value="TPR-like"/>
    <property type="match status" value="1"/>
</dbReference>
<dbReference type="PANTHER" id="PTHR45831:SF2">
    <property type="entry name" value="LD24721P"/>
    <property type="match status" value="1"/>
</dbReference>
<gene>
    <name evidence="3" type="ORF">EV702DRAFT_966719</name>
</gene>
<evidence type="ECO:0000256" key="1">
    <source>
        <dbReference type="ARBA" id="ARBA00022737"/>
    </source>
</evidence>
<dbReference type="GO" id="GO:0006620">
    <property type="term" value="P:post-translational protein targeting to endoplasmic reticulum membrane"/>
    <property type="evidence" value="ECO:0007669"/>
    <property type="project" value="TreeGrafter"/>
</dbReference>
<protein>
    <recommendedName>
        <fullName evidence="5">TPR-like protein</fullName>
    </recommendedName>
</protein>
<organism evidence="3 4">
    <name type="scientific">Suillus placidus</name>
    <dbReference type="NCBI Taxonomy" id="48579"/>
    <lineage>
        <taxon>Eukaryota</taxon>
        <taxon>Fungi</taxon>
        <taxon>Dikarya</taxon>
        <taxon>Basidiomycota</taxon>
        <taxon>Agaricomycotina</taxon>
        <taxon>Agaricomycetes</taxon>
        <taxon>Agaricomycetidae</taxon>
        <taxon>Boletales</taxon>
        <taxon>Suillineae</taxon>
        <taxon>Suillaceae</taxon>
        <taxon>Suillus</taxon>
    </lineage>
</organism>
<dbReference type="Gene3D" id="1.25.40.10">
    <property type="entry name" value="Tetratricopeptide repeat domain"/>
    <property type="match status" value="1"/>
</dbReference>
<evidence type="ECO:0000256" key="2">
    <source>
        <dbReference type="ARBA" id="ARBA00022803"/>
    </source>
</evidence>
<dbReference type="GO" id="GO:0060090">
    <property type="term" value="F:molecular adaptor activity"/>
    <property type="evidence" value="ECO:0007669"/>
    <property type="project" value="TreeGrafter"/>
</dbReference>
<proteinExistence type="predicted"/>
<dbReference type="AlphaFoldDB" id="A0A9P6ZYC0"/>
<dbReference type="GO" id="GO:0072380">
    <property type="term" value="C:TRC complex"/>
    <property type="evidence" value="ECO:0007669"/>
    <property type="project" value="TreeGrafter"/>
</dbReference>
<dbReference type="Proteomes" id="UP000714275">
    <property type="component" value="Unassembled WGS sequence"/>
</dbReference>
<keyword evidence="1" id="KW-0677">Repeat</keyword>
<evidence type="ECO:0008006" key="5">
    <source>
        <dbReference type="Google" id="ProtNLM"/>
    </source>
</evidence>
<dbReference type="InterPro" id="IPR019734">
    <property type="entry name" value="TPR_rpt"/>
</dbReference>
<name>A0A9P6ZYC0_9AGAM</name>
<evidence type="ECO:0000313" key="4">
    <source>
        <dbReference type="Proteomes" id="UP000714275"/>
    </source>
</evidence>
<sequence>MSEPTAAQLKDEGNELFKKQDYVGAIIIYTEAIGLDDKNAVLYANRAACNHALNKYLDAVDDAHMATEIDPGYAKAWSRLAASRDALADWGRSAQAWQKALDALPKTKLSPAERQQKDQYTACLRAANTRLNQKIVPLSVNEKAGKFPWQIATDMLPELQKAGHAKVSSSAWVIASAYEDFNNGVEMMKGMKKTPHPETPGAFVYRGNLEGLTHLSNGLMRDDRVFHINQPNWIDMYNQQVYFEVTARKAWDSEGLETVKELAQKRLKENGWDDVRPALAVTVRAWIMRAALEGGLREQPQAGLEYYRRALDLVEWGRIIWKDVPKSSRGAIFQHSFLIGVRSLYLKMFMSAYTTDPGLNSKFPLEQLKEEAEDLLKETDIAIQTRDNEPVDPGFISSFIAYPGGLGHAMLGFYHVQSARYASNPVERMLSFVEAAGEYTSASSKYPEDDELRAWYLNCTMDCARNAGVPIDNFLMIAFGLRDTVPKMQKIWKISELALGGRDQKIQANLDKADELTKLVADKTLRLEDPVPL</sequence>
<reference evidence="3" key="1">
    <citation type="journal article" date="2020" name="New Phytol.">
        <title>Comparative genomics reveals dynamic genome evolution in host specialist ectomycorrhizal fungi.</title>
        <authorList>
            <person name="Lofgren L.A."/>
            <person name="Nguyen N.H."/>
            <person name="Vilgalys R."/>
            <person name="Ruytinx J."/>
            <person name="Liao H.L."/>
            <person name="Branco S."/>
            <person name="Kuo A."/>
            <person name="LaButti K."/>
            <person name="Lipzen A."/>
            <person name="Andreopoulos W."/>
            <person name="Pangilinan J."/>
            <person name="Riley R."/>
            <person name="Hundley H."/>
            <person name="Na H."/>
            <person name="Barry K."/>
            <person name="Grigoriev I.V."/>
            <person name="Stajich J.E."/>
            <person name="Kennedy P.G."/>
        </authorList>
    </citation>
    <scope>NUCLEOTIDE SEQUENCE</scope>
    <source>
        <strain evidence="3">DOB743</strain>
    </source>
</reference>
<dbReference type="EMBL" id="JABBWD010000013">
    <property type="protein sequence ID" value="KAG1779074.1"/>
    <property type="molecule type" value="Genomic_DNA"/>
</dbReference>
<dbReference type="PANTHER" id="PTHR45831">
    <property type="entry name" value="LD24721P"/>
    <property type="match status" value="1"/>
</dbReference>
<accession>A0A9P6ZYC0</accession>
<keyword evidence="2" id="KW-0802">TPR repeat</keyword>